<dbReference type="Pfam" id="PF09709">
    <property type="entry name" value="Cas_Csd1"/>
    <property type="match status" value="1"/>
</dbReference>
<evidence type="ECO:0000313" key="1">
    <source>
        <dbReference type="EMBL" id="MBC3875847.1"/>
    </source>
</evidence>
<dbReference type="RefSeq" id="WP_186943806.1">
    <property type="nucleotide sequence ID" value="NZ_JACOGA010000025.1"/>
</dbReference>
<dbReference type="NCBIfam" id="TIGR01863">
    <property type="entry name" value="cas_Csd1"/>
    <property type="match status" value="1"/>
</dbReference>
<gene>
    <name evidence="1" type="primary">cas8c</name>
    <name evidence="1" type="ORF">H8K55_19820</name>
</gene>
<sequence length="581" mass="64614">MILQALTQYYDRKQLSPDPKDRLPAYGLEEKEIPFVIEIDKSGNFVTLVDTRVIEGKKKIAQKFLIPQGVKKTSGIATNLLWDNAEYVLGIVCKGKLDRVAEQHKAFREKISSLPIDTSNDLGIVAVKEFFEKLDLSNLELHPSWNEIIDTNPNFTFRLHGDVELICQRPAIIAATAQSSEVEDANGICLVSGTPAEIERLHSSIKGVWGAQTAGANIVSFNLPAFSSFGKDQGANSPVGKAAVFAYTTALNSLLGRGSRQRAQVGDTSTVFWAAQEHELENSFMDLFGEPSKDDPDRSTNAIKMVMQAAQTGRFSRGGAETEFYVLGLSPNAARIAIRFWEKVTAFDVSKRVAQHFTDLEIVRAPHDPEYLSLFRLLTALAIQGKADNIPPNLGGEVMRSILNGTPYPAGFLNLAIQRSKAEQHPSYARIAVIKASINRIIRRNNLNSSQKEKEFHVMLDTTNHNPAYLLGRLFATLEKIQEEANPGINATIRDRYYSAASSTPVAVFTTLLRLKNHHLGKLHKGRAVQLEKLIAEIMSDLSDFPRILTLQEQGRFALGYYHQRQTFFTKPQSSTEEVTQ</sequence>
<comment type="caution">
    <text evidence="1">The sequence shown here is derived from an EMBL/GenBank/DDBJ whole genome shotgun (WGS) entry which is preliminary data.</text>
</comment>
<evidence type="ECO:0000313" key="2">
    <source>
        <dbReference type="Proteomes" id="UP000624279"/>
    </source>
</evidence>
<reference evidence="1 2" key="1">
    <citation type="submission" date="2020-08" db="EMBL/GenBank/DDBJ databases">
        <title>Novel species isolated from subtropical streams in China.</title>
        <authorList>
            <person name="Lu H."/>
        </authorList>
    </citation>
    <scope>NUCLEOTIDE SEQUENCE [LARGE SCALE GENOMIC DNA]</scope>
    <source>
        <strain evidence="1 2">LX15W</strain>
    </source>
</reference>
<dbReference type="Proteomes" id="UP000624279">
    <property type="component" value="Unassembled WGS sequence"/>
</dbReference>
<organism evidence="1 2">
    <name type="scientific">Undibacterium flavidum</name>
    <dbReference type="NCBI Taxonomy" id="2762297"/>
    <lineage>
        <taxon>Bacteria</taxon>
        <taxon>Pseudomonadati</taxon>
        <taxon>Pseudomonadota</taxon>
        <taxon>Betaproteobacteria</taxon>
        <taxon>Burkholderiales</taxon>
        <taxon>Oxalobacteraceae</taxon>
        <taxon>Undibacterium</taxon>
    </lineage>
</organism>
<name>A0ABR6YH25_9BURK</name>
<protein>
    <submittedName>
        <fullName evidence="1">Type I-C CRISPR-associated protein Cas8c/Csd1</fullName>
    </submittedName>
</protein>
<accession>A0ABR6YH25</accession>
<proteinExistence type="predicted"/>
<dbReference type="InterPro" id="IPR010144">
    <property type="entry name" value="CRISPR-assoc_prot_Csd1-typ"/>
</dbReference>
<keyword evidence="2" id="KW-1185">Reference proteome</keyword>
<dbReference type="EMBL" id="JACOGA010000025">
    <property type="protein sequence ID" value="MBC3875847.1"/>
    <property type="molecule type" value="Genomic_DNA"/>
</dbReference>
<dbReference type="CDD" id="cd09757">
    <property type="entry name" value="Cas8c_I-C"/>
    <property type="match status" value="1"/>
</dbReference>